<protein>
    <submittedName>
        <fullName evidence="2">Ca-activated chloride channel family protein</fullName>
    </submittedName>
</protein>
<dbReference type="InterPro" id="IPR002035">
    <property type="entry name" value="VWF_A"/>
</dbReference>
<dbReference type="InterPro" id="IPR022156">
    <property type="entry name" value="Uncharacterised_YfbK_N"/>
</dbReference>
<dbReference type="PROSITE" id="PS51257">
    <property type="entry name" value="PROKAR_LIPOPROTEIN"/>
    <property type="match status" value="1"/>
</dbReference>
<gene>
    <name evidence="2" type="ORF">SAMN05421731_11037</name>
</gene>
<evidence type="ECO:0000313" key="3">
    <source>
        <dbReference type="Proteomes" id="UP000219042"/>
    </source>
</evidence>
<dbReference type="PANTHER" id="PTHR10579:SF43">
    <property type="entry name" value="ZINC FINGER (C3HC4-TYPE RING FINGER) FAMILY PROTEIN"/>
    <property type="match status" value="1"/>
</dbReference>
<dbReference type="OrthoDB" id="9805121at2"/>
<dbReference type="Pfam" id="PF12034">
    <property type="entry name" value="YfbK_C"/>
    <property type="match status" value="1"/>
</dbReference>
<dbReference type="PANTHER" id="PTHR10579">
    <property type="entry name" value="CALCIUM-ACTIVATED CHLORIDE CHANNEL REGULATOR"/>
    <property type="match status" value="1"/>
</dbReference>
<dbReference type="Proteomes" id="UP000219042">
    <property type="component" value="Unassembled WGS sequence"/>
</dbReference>
<dbReference type="InterPro" id="IPR051266">
    <property type="entry name" value="CLCR"/>
</dbReference>
<sequence length="544" mass="60417">MKQINLSILGLVGITTLFGCSTAQHPTGVNAEIAPPSIQPTGLYTTRLMATETKRIGILPPRPVPSSNANTQQYEDKIDNPIKRVAEHPVSTFSIDVDTGSYTNARQMIWRGQKIMPEGIRAEEFINYFSYDYPQSNQNLPFSTNTLFTTAPWNKNHQLLRIALKAQDIKAQHLPDTNLVYLIDVSGSMASEDKLNLVKTALLEMVDQLRPQDKISIVTYSGKEEVVLSGVSGSDKHTIKTAISRLTAAGSTNGESAIQMAYQQAENHYLKHGINRILLLTDGDFNVGVSDTKTLKQMIATHQQKGIGLSTMGVGNYRFNDGLMEQLADAGNGKYSYLDSLGEARKVLIHEMSSTLANVANDVKVQVEFNPAYVQEYRLLGYDNRQLAREDFNNDQVDAGDIGAGHTVTALYEIVPVSAKATLDPLRYQADAKTVQGSKNGEIAYLRLRYKLPQQTQSKLIEQAIKQNSLVPWEKADQDLYFAVAASQFAFKLQQRKDIPVMSWQEIIRMAKAGASADQFGQKQEMIGLMQKAQLTYPDRKSEN</sequence>
<dbReference type="Gene3D" id="3.40.50.410">
    <property type="entry name" value="von Willebrand factor, type A domain"/>
    <property type="match status" value="1"/>
</dbReference>
<evidence type="ECO:0000313" key="2">
    <source>
        <dbReference type="EMBL" id="SNX46290.1"/>
    </source>
</evidence>
<dbReference type="Pfam" id="PF00092">
    <property type="entry name" value="VWA"/>
    <property type="match status" value="1"/>
</dbReference>
<reference evidence="3" key="1">
    <citation type="submission" date="2016-09" db="EMBL/GenBank/DDBJ databases">
        <authorList>
            <person name="Varghese N."/>
            <person name="Submissions S."/>
        </authorList>
    </citation>
    <scope>NUCLEOTIDE SEQUENCE [LARGE SCALE GENOMIC DNA]</scope>
    <source>
        <strain evidence="3">ANC 4466</strain>
    </source>
</reference>
<dbReference type="SUPFAM" id="SSF53300">
    <property type="entry name" value="vWA-like"/>
    <property type="match status" value="1"/>
</dbReference>
<evidence type="ECO:0000259" key="1">
    <source>
        <dbReference type="PROSITE" id="PS50234"/>
    </source>
</evidence>
<dbReference type="InterPro" id="IPR021908">
    <property type="entry name" value="YfbK_C"/>
</dbReference>
<dbReference type="RefSeq" id="WP_097080038.1">
    <property type="nucleotide sequence ID" value="NZ_BAABHT010000017.1"/>
</dbReference>
<feature type="domain" description="VWFA" evidence="1">
    <location>
        <begin position="178"/>
        <end position="363"/>
    </location>
</feature>
<dbReference type="PROSITE" id="PS50234">
    <property type="entry name" value="VWFA"/>
    <property type="match status" value="1"/>
</dbReference>
<proteinExistence type="predicted"/>
<name>A0A240EEE6_9GAMM</name>
<keyword evidence="3" id="KW-1185">Reference proteome</keyword>
<dbReference type="CDD" id="cd01465">
    <property type="entry name" value="vWA_subgroup"/>
    <property type="match status" value="1"/>
</dbReference>
<dbReference type="EMBL" id="OANT01000010">
    <property type="protein sequence ID" value="SNX46290.1"/>
    <property type="molecule type" value="Genomic_DNA"/>
</dbReference>
<organism evidence="2 3">
    <name type="scientific">Acinetobacter puyangensis</name>
    <dbReference type="NCBI Taxonomy" id="1096779"/>
    <lineage>
        <taxon>Bacteria</taxon>
        <taxon>Pseudomonadati</taxon>
        <taxon>Pseudomonadota</taxon>
        <taxon>Gammaproteobacteria</taxon>
        <taxon>Moraxellales</taxon>
        <taxon>Moraxellaceae</taxon>
        <taxon>Acinetobacter</taxon>
    </lineage>
</organism>
<dbReference type="InterPro" id="IPR036465">
    <property type="entry name" value="vWFA_dom_sf"/>
</dbReference>
<dbReference type="AlphaFoldDB" id="A0A240EEE6"/>
<accession>A0A240EEE6</accession>
<dbReference type="Pfam" id="PF12450">
    <property type="entry name" value="vWF_A"/>
    <property type="match status" value="1"/>
</dbReference>
<dbReference type="SMART" id="SM00327">
    <property type="entry name" value="VWA"/>
    <property type="match status" value="1"/>
</dbReference>